<dbReference type="RefSeq" id="WP_133956795.1">
    <property type="nucleotide sequence ID" value="NZ_SORI01000004.1"/>
</dbReference>
<evidence type="ECO:0000259" key="14">
    <source>
        <dbReference type="PROSITE" id="PS50052"/>
    </source>
</evidence>
<organism evidence="15 16">
    <name type="scientific">Aminivibrio pyruvatiphilus</name>
    <dbReference type="NCBI Taxonomy" id="1005740"/>
    <lineage>
        <taxon>Bacteria</taxon>
        <taxon>Thermotogati</taxon>
        <taxon>Synergistota</taxon>
        <taxon>Synergistia</taxon>
        <taxon>Synergistales</taxon>
        <taxon>Aminobacteriaceae</taxon>
        <taxon>Aminivibrio</taxon>
    </lineage>
</organism>
<dbReference type="HAMAP" id="MF_00328">
    <property type="entry name" value="Guanylate_kinase"/>
    <property type="match status" value="1"/>
</dbReference>
<evidence type="ECO:0000256" key="3">
    <source>
        <dbReference type="ARBA" id="ARBA00005790"/>
    </source>
</evidence>
<dbReference type="SUPFAM" id="SSF52540">
    <property type="entry name" value="P-loop containing nucleoside triphosphate hydrolases"/>
    <property type="match status" value="1"/>
</dbReference>
<protein>
    <recommendedName>
        <fullName evidence="5 13">Guanylate kinase</fullName>
        <ecNumber evidence="4 13">2.7.4.8</ecNumber>
    </recommendedName>
    <alternativeName>
        <fullName evidence="11 13">GMP kinase</fullName>
    </alternativeName>
</protein>
<dbReference type="GO" id="GO:0005524">
    <property type="term" value="F:ATP binding"/>
    <property type="evidence" value="ECO:0007669"/>
    <property type="project" value="UniProtKB-UniRule"/>
</dbReference>
<dbReference type="InterPro" id="IPR008144">
    <property type="entry name" value="Guanylate_kin-like_dom"/>
</dbReference>
<name>A0A4R8MC81_9BACT</name>
<comment type="subcellular location">
    <subcellularLocation>
        <location evidence="2 13">Cytoplasm</location>
    </subcellularLocation>
</comment>
<keyword evidence="10 13" id="KW-0067">ATP-binding</keyword>
<keyword evidence="9 13" id="KW-0418">Kinase</keyword>
<dbReference type="Pfam" id="PF00625">
    <property type="entry name" value="Guanylate_kin"/>
    <property type="match status" value="1"/>
</dbReference>
<evidence type="ECO:0000256" key="9">
    <source>
        <dbReference type="ARBA" id="ARBA00022777"/>
    </source>
</evidence>
<proteinExistence type="inferred from homology"/>
<comment type="catalytic activity">
    <reaction evidence="12 13">
        <text>GMP + ATP = GDP + ADP</text>
        <dbReference type="Rhea" id="RHEA:20780"/>
        <dbReference type="ChEBI" id="CHEBI:30616"/>
        <dbReference type="ChEBI" id="CHEBI:58115"/>
        <dbReference type="ChEBI" id="CHEBI:58189"/>
        <dbReference type="ChEBI" id="CHEBI:456216"/>
        <dbReference type="EC" id="2.7.4.8"/>
    </reaction>
</comment>
<keyword evidence="16" id="KW-1185">Reference proteome</keyword>
<accession>A0A4R8MC81</accession>
<evidence type="ECO:0000256" key="4">
    <source>
        <dbReference type="ARBA" id="ARBA00012961"/>
    </source>
</evidence>
<keyword evidence="8 13" id="KW-0547">Nucleotide-binding</keyword>
<dbReference type="InterPro" id="IPR008145">
    <property type="entry name" value="GK/Ca_channel_bsu"/>
</dbReference>
<feature type="domain" description="Guanylate kinase-like" evidence="14">
    <location>
        <begin position="7"/>
        <end position="185"/>
    </location>
</feature>
<evidence type="ECO:0000256" key="13">
    <source>
        <dbReference type="HAMAP-Rule" id="MF_00328"/>
    </source>
</evidence>
<dbReference type="AlphaFoldDB" id="A0A4R8MC81"/>
<dbReference type="Proteomes" id="UP000295066">
    <property type="component" value="Unassembled WGS sequence"/>
</dbReference>
<dbReference type="OrthoDB" id="9808150at2"/>
<evidence type="ECO:0000256" key="1">
    <source>
        <dbReference type="ARBA" id="ARBA00003531"/>
    </source>
</evidence>
<feature type="binding site" evidence="13">
    <location>
        <begin position="14"/>
        <end position="21"/>
    </location>
    <ligand>
        <name>ATP</name>
        <dbReference type="ChEBI" id="CHEBI:30616"/>
    </ligand>
</feature>
<dbReference type="EC" id="2.7.4.8" evidence="4 13"/>
<evidence type="ECO:0000256" key="12">
    <source>
        <dbReference type="ARBA" id="ARBA00048594"/>
    </source>
</evidence>
<keyword evidence="6 13" id="KW-0963">Cytoplasm</keyword>
<dbReference type="InterPro" id="IPR017665">
    <property type="entry name" value="Guanylate_kinase"/>
</dbReference>
<dbReference type="EMBL" id="SORI01000004">
    <property type="protein sequence ID" value="TDY61807.1"/>
    <property type="molecule type" value="Genomic_DNA"/>
</dbReference>
<evidence type="ECO:0000256" key="6">
    <source>
        <dbReference type="ARBA" id="ARBA00022490"/>
    </source>
</evidence>
<evidence type="ECO:0000256" key="7">
    <source>
        <dbReference type="ARBA" id="ARBA00022679"/>
    </source>
</evidence>
<dbReference type="Gene3D" id="3.30.63.10">
    <property type="entry name" value="Guanylate Kinase phosphate binding domain"/>
    <property type="match status" value="1"/>
</dbReference>
<evidence type="ECO:0000256" key="5">
    <source>
        <dbReference type="ARBA" id="ARBA00016296"/>
    </source>
</evidence>
<reference evidence="15 16" key="1">
    <citation type="submission" date="2019-03" db="EMBL/GenBank/DDBJ databases">
        <title>Genomic Encyclopedia of Type Strains, Phase IV (KMG-IV): sequencing the most valuable type-strain genomes for metagenomic binning, comparative biology and taxonomic classification.</title>
        <authorList>
            <person name="Goeker M."/>
        </authorList>
    </citation>
    <scope>NUCLEOTIDE SEQUENCE [LARGE SCALE GENOMIC DNA]</scope>
    <source>
        <strain evidence="15 16">DSM 25964</strain>
    </source>
</reference>
<evidence type="ECO:0000313" key="16">
    <source>
        <dbReference type="Proteomes" id="UP000295066"/>
    </source>
</evidence>
<evidence type="ECO:0000256" key="2">
    <source>
        <dbReference type="ARBA" id="ARBA00004496"/>
    </source>
</evidence>
<dbReference type="PROSITE" id="PS50052">
    <property type="entry name" value="GUANYLATE_KINASE_2"/>
    <property type="match status" value="1"/>
</dbReference>
<comment type="function">
    <text evidence="1 13">Essential for recycling GMP and indirectly, cGMP.</text>
</comment>
<dbReference type="PANTHER" id="PTHR23117">
    <property type="entry name" value="GUANYLATE KINASE-RELATED"/>
    <property type="match status" value="1"/>
</dbReference>
<dbReference type="NCBIfam" id="TIGR03263">
    <property type="entry name" value="guanyl_kin"/>
    <property type="match status" value="1"/>
</dbReference>
<dbReference type="PANTHER" id="PTHR23117:SF13">
    <property type="entry name" value="GUANYLATE KINASE"/>
    <property type="match status" value="1"/>
</dbReference>
<evidence type="ECO:0000256" key="10">
    <source>
        <dbReference type="ARBA" id="ARBA00022840"/>
    </source>
</evidence>
<evidence type="ECO:0000256" key="11">
    <source>
        <dbReference type="ARBA" id="ARBA00030128"/>
    </source>
</evidence>
<evidence type="ECO:0000313" key="15">
    <source>
        <dbReference type="EMBL" id="TDY61807.1"/>
    </source>
</evidence>
<sequence>MNRSDRGKLFVLSGPSGAGKGTLRKKVFETVQGIRFSISCTTRPPRQGEKEGIDYRFISEEAFLSLLKEDKFLEHAEVHGHYYGTLREDVEQALSGGLDMVLEIDVQGAFQIREKMPESVLVFVSPPSLEELEHRLRERGTESGEHLRLRMKNARLEMMKAKDYDYVIVNDDAERASEELKSVITGYRSIREERK</sequence>
<gene>
    <name evidence="13" type="primary">gmk</name>
    <name evidence="15" type="ORF">C8D99_10446</name>
</gene>
<dbReference type="GO" id="GO:0005829">
    <property type="term" value="C:cytosol"/>
    <property type="evidence" value="ECO:0007669"/>
    <property type="project" value="TreeGrafter"/>
</dbReference>
<dbReference type="GO" id="GO:0004385">
    <property type="term" value="F:GMP kinase activity"/>
    <property type="evidence" value="ECO:0007669"/>
    <property type="project" value="UniProtKB-UniRule"/>
</dbReference>
<dbReference type="FunFam" id="3.30.63.10:FF:000005">
    <property type="entry name" value="Guanylate kinase"/>
    <property type="match status" value="1"/>
</dbReference>
<dbReference type="Gene3D" id="3.40.50.300">
    <property type="entry name" value="P-loop containing nucleotide triphosphate hydrolases"/>
    <property type="match status" value="1"/>
</dbReference>
<dbReference type="SMART" id="SM00072">
    <property type="entry name" value="GuKc"/>
    <property type="match status" value="1"/>
</dbReference>
<dbReference type="PROSITE" id="PS00856">
    <property type="entry name" value="GUANYLATE_KINASE_1"/>
    <property type="match status" value="1"/>
</dbReference>
<keyword evidence="7 13" id="KW-0808">Transferase</keyword>
<comment type="similarity">
    <text evidence="3 13">Belongs to the guanylate kinase family.</text>
</comment>
<evidence type="ECO:0000256" key="8">
    <source>
        <dbReference type="ARBA" id="ARBA00022741"/>
    </source>
</evidence>
<dbReference type="InterPro" id="IPR020590">
    <property type="entry name" value="Guanylate_kinase_CS"/>
</dbReference>
<dbReference type="CDD" id="cd00071">
    <property type="entry name" value="GMPK"/>
    <property type="match status" value="1"/>
</dbReference>
<dbReference type="InterPro" id="IPR027417">
    <property type="entry name" value="P-loop_NTPase"/>
</dbReference>
<comment type="caution">
    <text evidence="15">The sequence shown here is derived from an EMBL/GenBank/DDBJ whole genome shotgun (WGS) entry which is preliminary data.</text>
</comment>